<sequence length="60" mass="6891">CSTPASLKEALERLAQEIGYKIVPKGTREASRSRKKKHEKTRKIRITSGDCVEFTLKIRF</sequence>
<dbReference type="EMBL" id="NNAY01003900">
    <property type="protein sequence ID" value="OXU18690.1"/>
    <property type="molecule type" value="Genomic_DNA"/>
</dbReference>
<reference evidence="1 2" key="1">
    <citation type="journal article" date="2017" name="Curr. Biol.">
        <title>The Evolution of Venom by Co-option of Single-Copy Genes.</title>
        <authorList>
            <person name="Martinson E.O."/>
            <person name="Mrinalini"/>
            <person name="Kelkar Y.D."/>
            <person name="Chang C.H."/>
            <person name="Werren J.H."/>
        </authorList>
    </citation>
    <scope>NUCLEOTIDE SEQUENCE [LARGE SCALE GENOMIC DNA]</scope>
    <source>
        <strain evidence="1 2">Alberta</strain>
        <tissue evidence="1">Whole body</tissue>
    </source>
</reference>
<organism evidence="1 2">
    <name type="scientific">Trichomalopsis sarcophagae</name>
    <dbReference type="NCBI Taxonomy" id="543379"/>
    <lineage>
        <taxon>Eukaryota</taxon>
        <taxon>Metazoa</taxon>
        <taxon>Ecdysozoa</taxon>
        <taxon>Arthropoda</taxon>
        <taxon>Hexapoda</taxon>
        <taxon>Insecta</taxon>
        <taxon>Pterygota</taxon>
        <taxon>Neoptera</taxon>
        <taxon>Endopterygota</taxon>
        <taxon>Hymenoptera</taxon>
        <taxon>Apocrita</taxon>
        <taxon>Proctotrupomorpha</taxon>
        <taxon>Chalcidoidea</taxon>
        <taxon>Pteromalidae</taxon>
        <taxon>Pteromalinae</taxon>
        <taxon>Trichomalopsis</taxon>
    </lineage>
</organism>
<comment type="caution">
    <text evidence="1">The sequence shown here is derived from an EMBL/GenBank/DDBJ whole genome shotgun (WGS) entry which is preliminary data.</text>
</comment>
<evidence type="ECO:0000313" key="1">
    <source>
        <dbReference type="EMBL" id="OXU18690.1"/>
    </source>
</evidence>
<protein>
    <submittedName>
        <fullName evidence="1">Uncharacterized protein</fullName>
    </submittedName>
</protein>
<keyword evidence="2" id="KW-1185">Reference proteome</keyword>
<gene>
    <name evidence="1" type="ORF">TSAR_004208</name>
</gene>
<dbReference type="Proteomes" id="UP000215335">
    <property type="component" value="Unassembled WGS sequence"/>
</dbReference>
<feature type="non-terminal residue" evidence="1">
    <location>
        <position position="1"/>
    </location>
</feature>
<accession>A0A232EK06</accession>
<name>A0A232EK06_9HYME</name>
<proteinExistence type="predicted"/>
<evidence type="ECO:0000313" key="2">
    <source>
        <dbReference type="Proteomes" id="UP000215335"/>
    </source>
</evidence>
<dbReference type="AlphaFoldDB" id="A0A232EK06"/>